<dbReference type="PANTHER" id="PTHR30154">
    <property type="entry name" value="LEUCINE-RESPONSIVE REGULATORY PROTEIN"/>
    <property type="match status" value="1"/>
</dbReference>
<keyword evidence="6" id="KW-1185">Reference proteome</keyword>
<accession>A0A6N8CP42</accession>
<dbReference type="InterPro" id="IPR011991">
    <property type="entry name" value="ArsR-like_HTH"/>
</dbReference>
<evidence type="ECO:0000256" key="3">
    <source>
        <dbReference type="ARBA" id="ARBA00023163"/>
    </source>
</evidence>
<comment type="caution">
    <text evidence="5">The sequence shown here is derived from an EMBL/GenBank/DDBJ whole genome shotgun (WGS) entry which is preliminary data.</text>
</comment>
<dbReference type="GO" id="GO:0005829">
    <property type="term" value="C:cytosol"/>
    <property type="evidence" value="ECO:0007669"/>
    <property type="project" value="TreeGrafter"/>
</dbReference>
<dbReference type="InterPro" id="IPR011008">
    <property type="entry name" value="Dimeric_a/b-barrel"/>
</dbReference>
<dbReference type="InterPro" id="IPR036388">
    <property type="entry name" value="WH-like_DNA-bd_sf"/>
</dbReference>
<evidence type="ECO:0000256" key="2">
    <source>
        <dbReference type="ARBA" id="ARBA00023125"/>
    </source>
</evidence>
<feature type="domain" description="HTH asnC-type" evidence="4">
    <location>
        <begin position="1"/>
        <end position="62"/>
    </location>
</feature>
<dbReference type="InterPro" id="IPR036390">
    <property type="entry name" value="WH_DNA-bd_sf"/>
</dbReference>
<evidence type="ECO:0000313" key="5">
    <source>
        <dbReference type="EMBL" id="MTT31929.1"/>
    </source>
</evidence>
<dbReference type="Gene3D" id="3.30.70.920">
    <property type="match status" value="1"/>
</dbReference>
<dbReference type="GO" id="GO:0043200">
    <property type="term" value="P:response to amino acid"/>
    <property type="evidence" value="ECO:0007669"/>
    <property type="project" value="TreeGrafter"/>
</dbReference>
<dbReference type="CDD" id="cd00090">
    <property type="entry name" value="HTH_ARSR"/>
    <property type="match status" value="1"/>
</dbReference>
<dbReference type="EMBL" id="WNHB01000010">
    <property type="protein sequence ID" value="MTT31929.1"/>
    <property type="molecule type" value="Genomic_DNA"/>
</dbReference>
<dbReference type="OrthoDB" id="34294at2"/>
<dbReference type="SUPFAM" id="SSF54909">
    <property type="entry name" value="Dimeric alpha+beta barrel"/>
    <property type="match status" value="1"/>
</dbReference>
<dbReference type="PRINTS" id="PR00033">
    <property type="entry name" value="HTHASNC"/>
</dbReference>
<reference evidence="5 6" key="1">
    <citation type="submission" date="2019-11" db="EMBL/GenBank/DDBJ databases">
        <title>Terrilactibacillus tamarindus sp. nov. BCM23-1 isolated from bark of Tamarindus indica.</title>
        <authorList>
            <person name="Kingkaew E."/>
            <person name="Tanasupawat S."/>
        </authorList>
    </citation>
    <scope>NUCLEOTIDE SEQUENCE [LARGE SCALE GENOMIC DNA]</scope>
    <source>
        <strain evidence="5 6">BCM23-1</strain>
    </source>
</reference>
<gene>
    <name evidence="5" type="ORF">GMB86_07890</name>
</gene>
<dbReference type="PROSITE" id="PS50956">
    <property type="entry name" value="HTH_ASNC_2"/>
    <property type="match status" value="1"/>
</dbReference>
<name>A0A6N8CP42_9BACI</name>
<dbReference type="PANTHER" id="PTHR30154:SF53">
    <property type="entry name" value="HTH-TYPE TRANSCRIPTIONAL REGULATOR LRPC"/>
    <property type="match status" value="1"/>
</dbReference>
<keyword evidence="2" id="KW-0238">DNA-binding</keyword>
<sequence length="148" mass="16381">MDKLDIRLLELLQKDGRMTISELSKQLALSRPSISERIHRLIEKGIIEGFTARISPSAVGRDILLFIQISGLKVSSEEFEELVKKEDDILECHRITGDASYLLGAAVDGMKGMRALIDRLMPYAIVNTSTVLSSPVPYRSILPPKGSS</sequence>
<keyword evidence="1" id="KW-0805">Transcription regulation</keyword>
<dbReference type="InterPro" id="IPR019887">
    <property type="entry name" value="Tscrpt_reg_AsnC/Lrp_C"/>
</dbReference>
<evidence type="ECO:0000259" key="4">
    <source>
        <dbReference type="PROSITE" id="PS50956"/>
    </source>
</evidence>
<keyword evidence="3" id="KW-0804">Transcription</keyword>
<dbReference type="PROSITE" id="PS00519">
    <property type="entry name" value="HTH_ASNC_1"/>
    <property type="match status" value="1"/>
</dbReference>
<dbReference type="InterPro" id="IPR019888">
    <property type="entry name" value="Tscrpt_reg_AsnC-like"/>
</dbReference>
<dbReference type="Pfam" id="PF13412">
    <property type="entry name" value="HTH_24"/>
    <property type="match status" value="1"/>
</dbReference>
<proteinExistence type="predicted"/>
<dbReference type="InterPro" id="IPR000485">
    <property type="entry name" value="AsnC-type_HTH_dom"/>
</dbReference>
<evidence type="ECO:0000256" key="1">
    <source>
        <dbReference type="ARBA" id="ARBA00023015"/>
    </source>
</evidence>
<dbReference type="AlphaFoldDB" id="A0A6N8CP42"/>
<dbReference type="RefSeq" id="WP_155218443.1">
    <property type="nucleotide sequence ID" value="NZ_WNHB01000010.1"/>
</dbReference>
<protein>
    <submittedName>
        <fullName evidence="5">Winged helix-turn-helix transcriptional regulator</fullName>
    </submittedName>
</protein>
<dbReference type="Pfam" id="PF01037">
    <property type="entry name" value="AsnC_trans_reg"/>
    <property type="match status" value="1"/>
</dbReference>
<dbReference type="Gene3D" id="1.10.10.10">
    <property type="entry name" value="Winged helix-like DNA-binding domain superfamily/Winged helix DNA-binding domain"/>
    <property type="match status" value="1"/>
</dbReference>
<evidence type="ECO:0000313" key="6">
    <source>
        <dbReference type="Proteomes" id="UP000440978"/>
    </source>
</evidence>
<dbReference type="SUPFAM" id="SSF46785">
    <property type="entry name" value="Winged helix' DNA-binding domain"/>
    <property type="match status" value="1"/>
</dbReference>
<dbReference type="GO" id="GO:0043565">
    <property type="term" value="F:sequence-specific DNA binding"/>
    <property type="evidence" value="ECO:0007669"/>
    <property type="project" value="InterPro"/>
</dbReference>
<dbReference type="SMART" id="SM00344">
    <property type="entry name" value="HTH_ASNC"/>
    <property type="match status" value="1"/>
</dbReference>
<dbReference type="InterPro" id="IPR019885">
    <property type="entry name" value="Tscrpt_reg_HTH_AsnC-type_CS"/>
</dbReference>
<dbReference type="Proteomes" id="UP000440978">
    <property type="component" value="Unassembled WGS sequence"/>
</dbReference>
<organism evidence="5 6">
    <name type="scientific">Terrilactibacillus tamarindi</name>
    <dbReference type="NCBI Taxonomy" id="2599694"/>
    <lineage>
        <taxon>Bacteria</taxon>
        <taxon>Bacillati</taxon>
        <taxon>Bacillota</taxon>
        <taxon>Bacilli</taxon>
        <taxon>Bacillales</taxon>
        <taxon>Bacillaceae</taxon>
        <taxon>Terrilactibacillus</taxon>
    </lineage>
</organism>